<keyword evidence="2" id="KW-0472">Membrane</keyword>
<evidence type="ECO:0000313" key="4">
    <source>
        <dbReference type="Proteomes" id="UP000183469"/>
    </source>
</evidence>
<evidence type="ECO:0000256" key="1">
    <source>
        <dbReference type="SAM" id="Coils"/>
    </source>
</evidence>
<reference evidence="3 4" key="1">
    <citation type="submission" date="2016-10" db="EMBL/GenBank/DDBJ databases">
        <authorList>
            <person name="de Groot N.N."/>
        </authorList>
    </citation>
    <scope>NUCLEOTIDE SEQUENCE [LARGE SCALE GENOMIC DNA]</scope>
    <source>
        <strain evidence="3 4">DSM 2872</strain>
    </source>
</reference>
<dbReference type="EMBL" id="FNQG01000004">
    <property type="protein sequence ID" value="SDZ91886.1"/>
    <property type="molecule type" value="Genomic_DNA"/>
</dbReference>
<feature type="transmembrane region" description="Helical" evidence="2">
    <location>
        <begin position="12"/>
        <end position="33"/>
    </location>
</feature>
<dbReference type="OrthoDB" id="1663907at2"/>
<keyword evidence="1" id="KW-0175">Coiled coil</keyword>
<proteinExistence type="predicted"/>
<accession>A0A1H3WXI3</accession>
<keyword evidence="2" id="KW-0812">Transmembrane</keyword>
<name>A0A1H3WXI3_SELRU</name>
<evidence type="ECO:0000313" key="3">
    <source>
        <dbReference type="EMBL" id="SDZ91886.1"/>
    </source>
</evidence>
<protein>
    <submittedName>
        <fullName evidence="3">Uncharacterized protein</fullName>
    </submittedName>
</protein>
<dbReference type="AlphaFoldDB" id="A0A1H3WXI3"/>
<evidence type="ECO:0000256" key="2">
    <source>
        <dbReference type="SAM" id="Phobius"/>
    </source>
</evidence>
<organism evidence="3 4">
    <name type="scientific">Selenomonas ruminantium</name>
    <dbReference type="NCBI Taxonomy" id="971"/>
    <lineage>
        <taxon>Bacteria</taxon>
        <taxon>Bacillati</taxon>
        <taxon>Bacillota</taxon>
        <taxon>Negativicutes</taxon>
        <taxon>Selenomonadales</taxon>
        <taxon>Selenomonadaceae</taxon>
        <taxon>Selenomonas</taxon>
    </lineage>
</organism>
<dbReference type="Proteomes" id="UP000183469">
    <property type="component" value="Unassembled WGS sequence"/>
</dbReference>
<gene>
    <name evidence="3" type="ORF">SAMN05660648_01257</name>
</gene>
<feature type="coiled-coil region" evidence="1">
    <location>
        <begin position="39"/>
        <end position="66"/>
    </location>
</feature>
<dbReference type="RefSeq" id="WP_074671637.1">
    <property type="nucleotide sequence ID" value="NZ_FNQG01000004.1"/>
</dbReference>
<sequence>MEAALFPPMAAHILLIFVGAISMVALVGIAYNYSLTRSTREKIARVEDLERDVKILQRDIKVLQDRLPKDAMPDNTDTKTAMDKAAGAAIAGNVKQEVWQGFVDDYNNLANSMNIPKAAEACENFVRNNKVQLLVCVESEKAENGKTLVYTAVDNVESSRYWAWNVTGKPDDFAVVPNPLIEYNEELHHKGGMKETFASNYETGSFKQVQVKLPAHFTLRQGKWVIVQPGVIRVK</sequence>
<keyword evidence="2" id="KW-1133">Transmembrane helix</keyword>